<feature type="binding site" evidence="8">
    <location>
        <position position="490"/>
    </location>
    <ligand>
        <name>Mg(2+)</name>
        <dbReference type="ChEBI" id="CHEBI:18420"/>
    </ligand>
</feature>
<dbReference type="STRING" id="560819.SAMN05428998_13336"/>
<evidence type="ECO:0000256" key="6">
    <source>
        <dbReference type="ARBA" id="ARBA00022842"/>
    </source>
</evidence>
<dbReference type="NCBIfam" id="NF008805">
    <property type="entry name" value="PRK11824.1"/>
    <property type="match status" value="1"/>
</dbReference>
<dbReference type="NCBIfam" id="TIGR03591">
    <property type="entry name" value="polynuc_phos"/>
    <property type="match status" value="1"/>
</dbReference>
<dbReference type="InterPro" id="IPR036612">
    <property type="entry name" value="KH_dom_type_1_sf"/>
</dbReference>
<dbReference type="InterPro" id="IPR004087">
    <property type="entry name" value="KH_dom"/>
</dbReference>
<dbReference type="GO" id="GO:0006402">
    <property type="term" value="P:mRNA catabolic process"/>
    <property type="evidence" value="ECO:0007669"/>
    <property type="project" value="UniProtKB-UniRule"/>
</dbReference>
<dbReference type="EC" id="2.7.7.8" evidence="8"/>
<dbReference type="InterPro" id="IPR003029">
    <property type="entry name" value="S1_domain"/>
</dbReference>
<dbReference type="Pfam" id="PF03725">
    <property type="entry name" value="RNase_PH_C"/>
    <property type="match status" value="1"/>
</dbReference>
<keyword evidence="6 8" id="KW-0460">Magnesium</keyword>
<proteinExistence type="inferred from homology"/>
<dbReference type="PROSITE" id="PS50126">
    <property type="entry name" value="S1"/>
    <property type="match status" value="1"/>
</dbReference>
<evidence type="ECO:0000259" key="9">
    <source>
        <dbReference type="PROSITE" id="PS50126"/>
    </source>
</evidence>
<comment type="similarity">
    <text evidence="1 8">Belongs to the polyribonucleotide nucleotidyltransferase family.</text>
</comment>
<dbReference type="CDD" id="cd11364">
    <property type="entry name" value="RNase_PH_PNPase_2"/>
    <property type="match status" value="1"/>
</dbReference>
<evidence type="ECO:0000313" key="11">
    <source>
        <dbReference type="Proteomes" id="UP000192917"/>
    </source>
</evidence>
<dbReference type="PROSITE" id="PS50084">
    <property type="entry name" value="KH_TYPE_1"/>
    <property type="match status" value="1"/>
</dbReference>
<sequence length="704" mass="76316">MFDTKKVEIEWGGRTLTLETGRIARQADGAVLATYGETVVLCTATAARKKPTVDFFPLTVHYQEKTFAAGKIPGGFFKREGRPTEKETLTSRLIDRPIRPLFHKNFRNDTQIVCTVLSHDLENDPDVVAMIGASAALTISGIPFLGPIGAARVGYFEGEYKLNPMMDEMSSSELDLILAGTQEGVLMVESEASELSEEVMLGAVTFGHNEMQKVIDAIIDLAEQAAKDPWELEATPPAKATLTERLQGEIGGKLLEAYAIRDKMERRSAIDAIKQAAKESLGEDEEALAVFGDVFKALESDVVRGAILETGKRIDGRDTKTVRPIVCEVGVLPRTHGSALFTRGETQALVTATLGTGQDEQIIDALEGEYRQHFLLHYNFPPYSVGETGRLGSPGRREIGHGKLAWRAINPLLPAKDDFPYTLRLVSEITESNGSSSMATVCGSSLALMDAGVPLPRPCAGIAMGLIKEGERFAVLSDILGDEDHLGDMDFKVAGTATGVTSLQMDIKITSITKEIMKVALDQAKDGRMHILGEMAKAIGNAREGVSAHAPRITTISIPKDKIRDVIGTGGKVIREICEVTGAKIDIEDDGTIKVAATEEKAMQAALDWIESIVAEPEINKIYKGKVVKVMDFGAFVNFLGPRDGLVHISQLAPERVKQTSDVVNEGDEVWVKVIGFDERGKVKLSMKVVDQETGKEIAPDAAE</sequence>
<evidence type="ECO:0000256" key="4">
    <source>
        <dbReference type="ARBA" id="ARBA00022695"/>
    </source>
</evidence>
<evidence type="ECO:0000256" key="7">
    <source>
        <dbReference type="ARBA" id="ARBA00022884"/>
    </source>
</evidence>
<dbReference type="SMART" id="SM00316">
    <property type="entry name" value="S1"/>
    <property type="match status" value="1"/>
</dbReference>
<dbReference type="InterPro" id="IPR027408">
    <property type="entry name" value="PNPase/RNase_PH_dom_sf"/>
</dbReference>
<evidence type="ECO:0000256" key="1">
    <source>
        <dbReference type="ARBA" id="ARBA00007404"/>
    </source>
</evidence>
<dbReference type="SMART" id="SM00322">
    <property type="entry name" value="KH"/>
    <property type="match status" value="1"/>
</dbReference>
<dbReference type="InterPro" id="IPR036345">
    <property type="entry name" value="ExoRNase_PH_dom2_sf"/>
</dbReference>
<dbReference type="InterPro" id="IPR015848">
    <property type="entry name" value="PNPase_PH_RNA-bd_bac/org-type"/>
</dbReference>
<dbReference type="EMBL" id="FWZX01000033">
    <property type="protein sequence ID" value="SMF74595.1"/>
    <property type="molecule type" value="Genomic_DNA"/>
</dbReference>
<dbReference type="GO" id="GO:0004654">
    <property type="term" value="F:polyribonucleotide nucleotidyltransferase activity"/>
    <property type="evidence" value="ECO:0007669"/>
    <property type="project" value="UniProtKB-UniRule"/>
</dbReference>
<dbReference type="InterPro" id="IPR001247">
    <property type="entry name" value="ExoRNase_PH_dom1"/>
</dbReference>
<dbReference type="AlphaFoldDB" id="A0A1Y6CL40"/>
<comment type="catalytic activity">
    <reaction evidence="8">
        <text>RNA(n+1) + phosphate = RNA(n) + a ribonucleoside 5'-diphosphate</text>
        <dbReference type="Rhea" id="RHEA:22096"/>
        <dbReference type="Rhea" id="RHEA-COMP:14527"/>
        <dbReference type="Rhea" id="RHEA-COMP:17342"/>
        <dbReference type="ChEBI" id="CHEBI:43474"/>
        <dbReference type="ChEBI" id="CHEBI:57930"/>
        <dbReference type="ChEBI" id="CHEBI:140395"/>
        <dbReference type="EC" id="2.7.7.8"/>
    </reaction>
</comment>
<reference evidence="10 11" key="1">
    <citation type="submission" date="2017-04" db="EMBL/GenBank/DDBJ databases">
        <authorList>
            <person name="Afonso C.L."/>
            <person name="Miller P.J."/>
            <person name="Scott M.A."/>
            <person name="Spackman E."/>
            <person name="Goraichik I."/>
            <person name="Dimitrov K.M."/>
            <person name="Suarez D.L."/>
            <person name="Swayne D.E."/>
        </authorList>
    </citation>
    <scope>NUCLEOTIDE SEQUENCE [LARGE SCALE GENOMIC DNA]</scope>
    <source>
        <strain evidence="10 11">USBA 355</strain>
    </source>
</reference>
<dbReference type="InterPro" id="IPR015847">
    <property type="entry name" value="ExoRNase_PH_dom2"/>
</dbReference>
<dbReference type="SUPFAM" id="SSF54791">
    <property type="entry name" value="Eukaryotic type KH-domain (KH-domain type I)"/>
    <property type="match status" value="1"/>
</dbReference>
<name>A0A1Y6CL40_9PROT</name>
<evidence type="ECO:0000313" key="10">
    <source>
        <dbReference type="EMBL" id="SMF74595.1"/>
    </source>
</evidence>
<dbReference type="Gene3D" id="3.30.230.70">
    <property type="entry name" value="GHMP Kinase, N-terminal domain"/>
    <property type="match status" value="2"/>
</dbReference>
<dbReference type="InterPro" id="IPR004088">
    <property type="entry name" value="KH_dom_type_1"/>
</dbReference>
<dbReference type="CDD" id="cd04472">
    <property type="entry name" value="S1_PNPase"/>
    <property type="match status" value="1"/>
</dbReference>
<dbReference type="GO" id="GO:0000287">
    <property type="term" value="F:magnesium ion binding"/>
    <property type="evidence" value="ECO:0007669"/>
    <property type="project" value="UniProtKB-UniRule"/>
</dbReference>
<dbReference type="CDD" id="cd11363">
    <property type="entry name" value="RNase_PH_PNPase_1"/>
    <property type="match status" value="1"/>
</dbReference>
<dbReference type="GO" id="GO:0003723">
    <property type="term" value="F:RNA binding"/>
    <property type="evidence" value="ECO:0007669"/>
    <property type="project" value="UniProtKB-UniRule"/>
</dbReference>
<dbReference type="Pfam" id="PF00013">
    <property type="entry name" value="KH_1"/>
    <property type="match status" value="1"/>
</dbReference>
<dbReference type="FunFam" id="3.30.230.70:FF:000001">
    <property type="entry name" value="Polyribonucleotide nucleotidyltransferase"/>
    <property type="match status" value="1"/>
</dbReference>
<comment type="subcellular location">
    <subcellularLocation>
        <location evidence="8">Cytoplasm</location>
    </subcellularLocation>
</comment>
<dbReference type="FunFam" id="3.30.230.70:FF:000002">
    <property type="entry name" value="Polyribonucleotide nucleotidyltransferase"/>
    <property type="match status" value="1"/>
</dbReference>
<dbReference type="GO" id="GO:0006396">
    <property type="term" value="P:RNA processing"/>
    <property type="evidence" value="ECO:0007669"/>
    <property type="project" value="InterPro"/>
</dbReference>
<dbReference type="SUPFAM" id="SSF54211">
    <property type="entry name" value="Ribosomal protein S5 domain 2-like"/>
    <property type="match status" value="2"/>
</dbReference>
<keyword evidence="3 8" id="KW-0808">Transferase</keyword>
<dbReference type="PIRSF" id="PIRSF005499">
    <property type="entry name" value="PNPase"/>
    <property type="match status" value="1"/>
</dbReference>
<evidence type="ECO:0000256" key="8">
    <source>
        <dbReference type="HAMAP-Rule" id="MF_01595"/>
    </source>
</evidence>
<keyword evidence="5 8" id="KW-0479">Metal-binding</keyword>
<evidence type="ECO:0000256" key="2">
    <source>
        <dbReference type="ARBA" id="ARBA00022490"/>
    </source>
</evidence>
<dbReference type="InterPro" id="IPR012162">
    <property type="entry name" value="PNPase"/>
</dbReference>
<organism evidence="10 11">
    <name type="scientific">Tistlia consotensis USBA 355</name>
    <dbReference type="NCBI Taxonomy" id="560819"/>
    <lineage>
        <taxon>Bacteria</taxon>
        <taxon>Pseudomonadati</taxon>
        <taxon>Pseudomonadota</taxon>
        <taxon>Alphaproteobacteria</taxon>
        <taxon>Rhodospirillales</taxon>
        <taxon>Rhodovibrionaceae</taxon>
        <taxon>Tistlia</taxon>
    </lineage>
</organism>
<dbReference type="HAMAP" id="MF_01595">
    <property type="entry name" value="PNPase"/>
    <property type="match status" value="1"/>
</dbReference>
<dbReference type="SUPFAM" id="SSF55666">
    <property type="entry name" value="Ribonuclease PH domain 2-like"/>
    <property type="match status" value="2"/>
</dbReference>
<dbReference type="Gene3D" id="3.30.1370.10">
    <property type="entry name" value="K Homology domain, type 1"/>
    <property type="match status" value="1"/>
</dbReference>
<dbReference type="FunFam" id="2.40.50.140:FF:000107">
    <property type="entry name" value="Polyribonucleotide nucleotidyltransferase"/>
    <property type="match status" value="1"/>
</dbReference>
<protein>
    <recommendedName>
        <fullName evidence="8">Polyribonucleotide nucleotidyltransferase</fullName>
        <ecNumber evidence="8">2.7.7.8</ecNumber>
    </recommendedName>
    <alternativeName>
        <fullName evidence="8">Polynucleotide phosphorylase</fullName>
        <shortName evidence="8">PNPase</shortName>
    </alternativeName>
</protein>
<dbReference type="GO" id="GO:0005829">
    <property type="term" value="C:cytosol"/>
    <property type="evidence" value="ECO:0007669"/>
    <property type="project" value="TreeGrafter"/>
</dbReference>
<dbReference type="CDD" id="cd02393">
    <property type="entry name" value="KH-I_PNPase"/>
    <property type="match status" value="1"/>
</dbReference>
<dbReference type="InterPro" id="IPR020568">
    <property type="entry name" value="Ribosomal_Su5_D2-typ_SF"/>
</dbReference>
<dbReference type="SUPFAM" id="SSF50249">
    <property type="entry name" value="Nucleic acid-binding proteins"/>
    <property type="match status" value="1"/>
</dbReference>
<dbReference type="PANTHER" id="PTHR11252:SF0">
    <property type="entry name" value="POLYRIBONUCLEOTIDE NUCLEOTIDYLTRANSFERASE 1, MITOCHONDRIAL"/>
    <property type="match status" value="1"/>
</dbReference>
<dbReference type="FunFam" id="3.30.1370.10:FF:000001">
    <property type="entry name" value="Polyribonucleotide nucleotidyltransferase"/>
    <property type="match status" value="1"/>
</dbReference>
<dbReference type="Proteomes" id="UP000192917">
    <property type="component" value="Unassembled WGS sequence"/>
</dbReference>
<dbReference type="GO" id="GO:0000175">
    <property type="term" value="F:3'-5'-RNA exonuclease activity"/>
    <property type="evidence" value="ECO:0007669"/>
    <property type="project" value="TreeGrafter"/>
</dbReference>
<accession>A0A1Y6CL40</accession>
<evidence type="ECO:0000256" key="3">
    <source>
        <dbReference type="ARBA" id="ARBA00022679"/>
    </source>
</evidence>
<keyword evidence="7 8" id="KW-0694">RNA-binding</keyword>
<keyword evidence="4 8" id="KW-0548">Nucleotidyltransferase</keyword>
<evidence type="ECO:0000256" key="5">
    <source>
        <dbReference type="ARBA" id="ARBA00022723"/>
    </source>
</evidence>
<gene>
    <name evidence="8" type="primary">pnp</name>
    <name evidence="10" type="ORF">SAMN05428998_13336</name>
</gene>
<keyword evidence="2 8" id="KW-0963">Cytoplasm</keyword>
<keyword evidence="11" id="KW-1185">Reference proteome</keyword>
<feature type="binding site" evidence="8">
    <location>
        <position position="484"/>
    </location>
    <ligand>
        <name>Mg(2+)</name>
        <dbReference type="ChEBI" id="CHEBI:18420"/>
    </ligand>
</feature>
<dbReference type="Pfam" id="PF00575">
    <property type="entry name" value="S1"/>
    <property type="match status" value="1"/>
</dbReference>
<comment type="function">
    <text evidence="8">Involved in mRNA degradation. Catalyzes the phosphorolysis of single-stranded polyribonucleotides processively in the 3'- to 5'-direction.</text>
</comment>
<dbReference type="Pfam" id="PF01138">
    <property type="entry name" value="RNase_PH"/>
    <property type="match status" value="2"/>
</dbReference>
<dbReference type="PANTHER" id="PTHR11252">
    <property type="entry name" value="POLYRIBONUCLEOTIDE NUCLEOTIDYLTRANSFERASE"/>
    <property type="match status" value="1"/>
</dbReference>
<dbReference type="InterPro" id="IPR012340">
    <property type="entry name" value="NA-bd_OB-fold"/>
</dbReference>
<feature type="domain" description="S1 motif" evidence="9">
    <location>
        <begin position="620"/>
        <end position="688"/>
    </location>
</feature>
<dbReference type="Gene3D" id="2.40.50.140">
    <property type="entry name" value="Nucleic acid-binding proteins"/>
    <property type="match status" value="1"/>
</dbReference>
<dbReference type="Pfam" id="PF03726">
    <property type="entry name" value="PNPase"/>
    <property type="match status" value="1"/>
</dbReference>
<comment type="cofactor">
    <cofactor evidence="8">
        <name>Mg(2+)</name>
        <dbReference type="ChEBI" id="CHEBI:18420"/>
    </cofactor>
</comment>